<dbReference type="EMBL" id="BLXZ01000001">
    <property type="protein sequence ID" value="GFO66966.1"/>
    <property type="molecule type" value="Genomic_DNA"/>
</dbReference>
<protein>
    <recommendedName>
        <fullName evidence="2">Ice-binding protein C-terminal domain-containing protein</fullName>
    </recommendedName>
</protein>
<dbReference type="Proteomes" id="UP000587586">
    <property type="component" value="Unassembled WGS sequence"/>
</dbReference>
<keyword evidence="4" id="KW-1185">Reference proteome</keyword>
<dbReference type="Pfam" id="PF07589">
    <property type="entry name" value="PEP-CTERM"/>
    <property type="match status" value="1"/>
</dbReference>
<dbReference type="NCBIfam" id="TIGR02595">
    <property type="entry name" value="PEP_CTERM"/>
    <property type="match status" value="1"/>
</dbReference>
<feature type="domain" description="Ice-binding protein C-terminal" evidence="2">
    <location>
        <begin position="222"/>
        <end position="245"/>
    </location>
</feature>
<proteinExistence type="predicted"/>
<sequence length="248" mass="26117">MRKLIASLAAASLLATAVPAFALFTNGGFETGDFSGWTLTGTGTSLSQVITAGTAMQPGQTLDINPYNGLYMARLQDVSGLFHTTQLSQTGAITQADLNSGGKLYVNWGVVLVDPDSHIGQLPPYFSIDILKNGSLIDSFYADASNRQGGGWLLAGYASWSGGGYGGTGDMYYKQDTYAYDFSSFDLGDTLTISMNVADCGYGGHGGFAFLDGIGTTYEPPTVPEPSTLILLGAGLGGLALWRRKQRK</sequence>
<gene>
    <name evidence="3" type="ORF">GMLC_05450</name>
</gene>
<feature type="signal peptide" evidence="1">
    <location>
        <begin position="1"/>
        <end position="22"/>
    </location>
</feature>
<name>A0A6V8N384_9BACT</name>
<reference evidence="4" key="1">
    <citation type="submission" date="2020-06" db="EMBL/GenBank/DDBJ databases">
        <title>Draft genomic sequecing of Geomonas sp. Red745.</title>
        <authorList>
            <person name="Itoh H."/>
            <person name="Xu Z.X."/>
            <person name="Ushijima N."/>
            <person name="Masuda Y."/>
            <person name="Shiratori Y."/>
            <person name="Senoo K."/>
        </authorList>
    </citation>
    <scope>NUCLEOTIDE SEQUENCE [LARGE SCALE GENOMIC DNA]</scope>
    <source>
        <strain evidence="4">Red745</strain>
    </source>
</reference>
<dbReference type="InterPro" id="IPR013424">
    <property type="entry name" value="Ice-binding_C"/>
</dbReference>
<evidence type="ECO:0000259" key="2">
    <source>
        <dbReference type="Pfam" id="PF07589"/>
    </source>
</evidence>
<evidence type="ECO:0000256" key="1">
    <source>
        <dbReference type="SAM" id="SignalP"/>
    </source>
</evidence>
<accession>A0A6V8N384</accession>
<evidence type="ECO:0000313" key="3">
    <source>
        <dbReference type="EMBL" id="GFO66966.1"/>
    </source>
</evidence>
<keyword evidence="1" id="KW-0732">Signal</keyword>
<feature type="chain" id="PRO_5027586900" description="Ice-binding protein C-terminal domain-containing protein" evidence="1">
    <location>
        <begin position="23"/>
        <end position="248"/>
    </location>
</feature>
<dbReference type="RefSeq" id="WP_246329687.1">
    <property type="nucleotide sequence ID" value="NZ_BLXZ01000001.1"/>
</dbReference>
<dbReference type="AlphaFoldDB" id="A0A6V8N384"/>
<evidence type="ECO:0000313" key="4">
    <source>
        <dbReference type="Proteomes" id="UP000587586"/>
    </source>
</evidence>
<dbReference type="Gene3D" id="2.60.120.260">
    <property type="entry name" value="Galactose-binding domain-like"/>
    <property type="match status" value="1"/>
</dbReference>
<organism evidence="3 4">
    <name type="scientific">Geomonas limicola</name>
    <dbReference type="NCBI Taxonomy" id="2740186"/>
    <lineage>
        <taxon>Bacteria</taxon>
        <taxon>Pseudomonadati</taxon>
        <taxon>Thermodesulfobacteriota</taxon>
        <taxon>Desulfuromonadia</taxon>
        <taxon>Geobacterales</taxon>
        <taxon>Geobacteraceae</taxon>
        <taxon>Geomonas</taxon>
    </lineage>
</organism>
<comment type="caution">
    <text evidence="3">The sequence shown here is derived from an EMBL/GenBank/DDBJ whole genome shotgun (WGS) entry which is preliminary data.</text>
</comment>